<feature type="chain" id="PRO_5038459456" evidence="7">
    <location>
        <begin position="24"/>
        <end position="269"/>
    </location>
</feature>
<accession>A0A3N9UF13</accession>
<dbReference type="InterPro" id="IPR001638">
    <property type="entry name" value="Solute-binding_3/MltF_N"/>
</dbReference>
<dbReference type="GO" id="GO:0015276">
    <property type="term" value="F:ligand-gated monoatomic ion channel activity"/>
    <property type="evidence" value="ECO:0007669"/>
    <property type="project" value="InterPro"/>
</dbReference>
<evidence type="ECO:0000256" key="3">
    <source>
        <dbReference type="ARBA" id="ARBA00022729"/>
    </source>
</evidence>
<reference evidence="10 11" key="1">
    <citation type="journal article" date="2013" name="J. Microbiol.">
        <title>Lysinibacillus chungkukjangi sp. nov., isolated from Chungkukjang, Korean fermented soybean food.</title>
        <authorList>
            <person name="Kim S.J."/>
            <person name="Jang Y.H."/>
            <person name="Hamada M."/>
            <person name="Ahn J.H."/>
            <person name="Weon H.Y."/>
            <person name="Suzuki K."/>
            <person name="Whang K.S."/>
            <person name="Kwon S.W."/>
        </authorList>
    </citation>
    <scope>NUCLEOTIDE SEQUENCE [LARGE SCALE GENOMIC DNA]</scope>
    <source>
        <strain evidence="10 11">MCCC 1A12701</strain>
    </source>
</reference>
<dbReference type="OrthoDB" id="9774451at2"/>
<name>A0A3N9UF13_9BACI</name>
<dbReference type="PROSITE" id="PS01039">
    <property type="entry name" value="SBP_BACTERIAL_3"/>
    <property type="match status" value="1"/>
</dbReference>
<evidence type="ECO:0000313" key="10">
    <source>
        <dbReference type="EMBL" id="RQW74843.1"/>
    </source>
</evidence>
<dbReference type="RefSeq" id="WP_124764267.1">
    <property type="nucleotide sequence ID" value="NZ_JAFBDY010000006.1"/>
</dbReference>
<comment type="subcellular location">
    <subcellularLocation>
        <location evidence="1">Cell envelope</location>
    </subcellularLocation>
</comment>
<evidence type="ECO:0000313" key="11">
    <source>
        <dbReference type="Proteomes" id="UP000274033"/>
    </source>
</evidence>
<dbReference type="EMBL" id="RRCT01000007">
    <property type="protein sequence ID" value="RQW74843.1"/>
    <property type="molecule type" value="Genomic_DNA"/>
</dbReference>
<evidence type="ECO:0000256" key="2">
    <source>
        <dbReference type="ARBA" id="ARBA00010333"/>
    </source>
</evidence>
<dbReference type="Proteomes" id="UP000274033">
    <property type="component" value="Unassembled WGS sequence"/>
</dbReference>
<feature type="domain" description="Solute-binding protein family 3/N-terminal" evidence="8">
    <location>
        <begin position="48"/>
        <end position="269"/>
    </location>
</feature>
<protein>
    <submittedName>
        <fullName evidence="10">Basic amino acid ABC transporter substrate-binding protein</fullName>
    </submittedName>
</protein>
<dbReference type="InterPro" id="IPR001320">
    <property type="entry name" value="Iontro_rcpt_C"/>
</dbReference>
<proteinExistence type="inferred from homology"/>
<organism evidence="10 11">
    <name type="scientific">Lysinibacillus composti</name>
    <dbReference type="NCBI Taxonomy" id="720633"/>
    <lineage>
        <taxon>Bacteria</taxon>
        <taxon>Bacillati</taxon>
        <taxon>Bacillota</taxon>
        <taxon>Bacilli</taxon>
        <taxon>Bacillales</taxon>
        <taxon>Bacillaceae</taxon>
        <taxon>Lysinibacillus</taxon>
    </lineage>
</organism>
<dbReference type="AlphaFoldDB" id="A0A3N9UF13"/>
<sequence length="269" mass="29286">MLKKKRLFSMMLPLLTASIILGACGTDSSTTSTTSSSGSTSNTEEVKKLVAGSESSFAPFNYMDDQGNVVGIDVDVLNAMGEEVGFETEVRAVGWEPIFPQVKNGEIDLGASGITITDERKETFDFTEPYYEATQLLVVKEDSPITSAEDVKDKKISVQINSTGHMAAKDLVGETNPNILGYESVPIAIQEVLNGTTDAAIGDNAVVFEYIKNNPEAKLKTIEDDSFEKEYYGFMVKKGNEELLNLLNEGLQKIKENGKLAEITGQELE</sequence>
<dbReference type="InterPro" id="IPR018313">
    <property type="entry name" value="SBP_3_CS"/>
</dbReference>
<evidence type="ECO:0000256" key="4">
    <source>
        <dbReference type="ARBA" id="ARBA00023139"/>
    </source>
</evidence>
<keyword evidence="3 7" id="KW-0732">Signal</keyword>
<gene>
    <name evidence="10" type="ORF">EBB45_09605</name>
</gene>
<feature type="signal peptide" evidence="7">
    <location>
        <begin position="1"/>
        <end position="23"/>
    </location>
</feature>
<dbReference type="GO" id="GO:0030313">
    <property type="term" value="C:cell envelope"/>
    <property type="evidence" value="ECO:0007669"/>
    <property type="project" value="UniProtKB-SubCell"/>
</dbReference>
<evidence type="ECO:0000259" key="8">
    <source>
        <dbReference type="SMART" id="SM00062"/>
    </source>
</evidence>
<dbReference type="PANTHER" id="PTHR35936">
    <property type="entry name" value="MEMBRANE-BOUND LYTIC MUREIN TRANSGLYCOSYLASE F"/>
    <property type="match status" value="1"/>
</dbReference>
<dbReference type="CDD" id="cd13624">
    <property type="entry name" value="PBP2_Arg_Lys_His"/>
    <property type="match status" value="1"/>
</dbReference>
<dbReference type="SMART" id="SM00079">
    <property type="entry name" value="PBPe"/>
    <property type="match status" value="1"/>
</dbReference>
<dbReference type="Gene3D" id="3.40.190.10">
    <property type="entry name" value="Periplasmic binding protein-like II"/>
    <property type="match status" value="2"/>
</dbReference>
<dbReference type="PROSITE" id="PS51257">
    <property type="entry name" value="PROKAR_LIPOPROTEIN"/>
    <property type="match status" value="1"/>
</dbReference>
<keyword evidence="5" id="KW-0449">Lipoprotein</keyword>
<evidence type="ECO:0000256" key="1">
    <source>
        <dbReference type="ARBA" id="ARBA00004196"/>
    </source>
</evidence>
<comment type="similarity">
    <text evidence="2 6">Belongs to the bacterial solute-binding protein 3 family.</text>
</comment>
<evidence type="ECO:0000259" key="9">
    <source>
        <dbReference type="SMART" id="SM00079"/>
    </source>
</evidence>
<evidence type="ECO:0000256" key="6">
    <source>
        <dbReference type="RuleBase" id="RU003744"/>
    </source>
</evidence>
<keyword evidence="11" id="KW-1185">Reference proteome</keyword>
<dbReference type="SMART" id="SM00062">
    <property type="entry name" value="PBPb"/>
    <property type="match status" value="1"/>
</dbReference>
<keyword evidence="4" id="KW-0564">Palmitate</keyword>
<comment type="caution">
    <text evidence="10">The sequence shown here is derived from an EMBL/GenBank/DDBJ whole genome shotgun (WGS) entry which is preliminary data.</text>
</comment>
<evidence type="ECO:0000256" key="5">
    <source>
        <dbReference type="ARBA" id="ARBA00023288"/>
    </source>
</evidence>
<dbReference type="PANTHER" id="PTHR35936:SF17">
    <property type="entry name" value="ARGININE-BINDING EXTRACELLULAR PROTEIN ARTP"/>
    <property type="match status" value="1"/>
</dbReference>
<dbReference type="Pfam" id="PF00497">
    <property type="entry name" value="SBP_bac_3"/>
    <property type="match status" value="1"/>
</dbReference>
<dbReference type="GO" id="GO:0016020">
    <property type="term" value="C:membrane"/>
    <property type="evidence" value="ECO:0007669"/>
    <property type="project" value="InterPro"/>
</dbReference>
<evidence type="ECO:0000256" key="7">
    <source>
        <dbReference type="SAM" id="SignalP"/>
    </source>
</evidence>
<dbReference type="SUPFAM" id="SSF53850">
    <property type="entry name" value="Periplasmic binding protein-like II"/>
    <property type="match status" value="1"/>
</dbReference>
<feature type="domain" description="Ionotropic glutamate receptor C-terminal" evidence="9">
    <location>
        <begin position="48"/>
        <end position="265"/>
    </location>
</feature>